<keyword evidence="6 15" id="KW-0812">Transmembrane</keyword>
<evidence type="ECO:0000259" key="16">
    <source>
        <dbReference type="Pfam" id="PF04678"/>
    </source>
</evidence>
<evidence type="ECO:0000256" key="10">
    <source>
        <dbReference type="ARBA" id="ARBA00023065"/>
    </source>
</evidence>
<feature type="transmembrane region" description="Helical" evidence="15">
    <location>
        <begin position="204"/>
        <end position="223"/>
    </location>
</feature>
<evidence type="ECO:0000256" key="5">
    <source>
        <dbReference type="ARBA" id="ARBA00022673"/>
    </source>
</evidence>
<evidence type="ECO:0000256" key="15">
    <source>
        <dbReference type="SAM" id="Phobius"/>
    </source>
</evidence>
<evidence type="ECO:0000256" key="14">
    <source>
        <dbReference type="ARBA" id="ARBA00036634"/>
    </source>
</evidence>
<dbReference type="OMA" id="MQVGLFF"/>
<keyword evidence="10" id="KW-0406">Ion transport</keyword>
<dbReference type="GO" id="GO:0005262">
    <property type="term" value="F:calcium channel activity"/>
    <property type="evidence" value="ECO:0007669"/>
    <property type="project" value="UniProtKB-KW"/>
</dbReference>
<feature type="domain" description="Calcium uniporter protein C-terminal" evidence="16">
    <location>
        <begin position="131"/>
        <end position="288"/>
    </location>
</feature>
<keyword evidence="8" id="KW-0106">Calcium</keyword>
<evidence type="ECO:0000313" key="17">
    <source>
        <dbReference type="EMBL" id="PRQ34891.1"/>
    </source>
</evidence>
<dbReference type="PANTHER" id="PTHR13462">
    <property type="entry name" value="CALCIUM UNIPORTER PROTEIN, MITOCHONDRIAL"/>
    <property type="match status" value="1"/>
</dbReference>
<name>A0A2P6QL32_ROSCH</name>
<keyword evidence="18" id="KW-1185">Reference proteome</keyword>
<dbReference type="Gramene" id="PRQ34891">
    <property type="protein sequence ID" value="PRQ34891"/>
    <property type="gene ID" value="RchiOBHm_Chr5g0074071"/>
</dbReference>
<keyword evidence="7" id="KW-0999">Mitochondrion inner membrane</keyword>
<reference evidence="17 18" key="1">
    <citation type="journal article" date="2018" name="Nat. Genet.">
        <title>The Rosa genome provides new insights in the design of modern roses.</title>
        <authorList>
            <person name="Bendahmane M."/>
        </authorList>
    </citation>
    <scope>NUCLEOTIDE SEQUENCE [LARGE SCALE GENOMIC DNA]</scope>
    <source>
        <strain evidence="18">cv. Old Blush</strain>
    </source>
</reference>
<dbReference type="GO" id="GO:0036444">
    <property type="term" value="P:calcium import into the mitochondrion"/>
    <property type="evidence" value="ECO:0007669"/>
    <property type="project" value="TreeGrafter"/>
</dbReference>
<keyword evidence="11" id="KW-0496">Mitochondrion</keyword>
<evidence type="ECO:0000256" key="12">
    <source>
        <dbReference type="ARBA" id="ARBA00023136"/>
    </source>
</evidence>
<accession>A0A2P6QL32</accession>
<dbReference type="GO" id="GO:1990246">
    <property type="term" value="C:uniplex complex"/>
    <property type="evidence" value="ECO:0007669"/>
    <property type="project" value="TreeGrafter"/>
</dbReference>
<evidence type="ECO:0000256" key="6">
    <source>
        <dbReference type="ARBA" id="ARBA00022692"/>
    </source>
</evidence>
<evidence type="ECO:0000313" key="18">
    <source>
        <dbReference type="Proteomes" id="UP000238479"/>
    </source>
</evidence>
<comment type="catalytic activity">
    <reaction evidence="14">
        <text>Ca(2+)(in) = Ca(2+)(out)</text>
        <dbReference type="Rhea" id="RHEA:29671"/>
        <dbReference type="ChEBI" id="CHEBI:29108"/>
    </reaction>
</comment>
<evidence type="ECO:0000256" key="4">
    <source>
        <dbReference type="ARBA" id="ARBA00022568"/>
    </source>
</evidence>
<dbReference type="Proteomes" id="UP000238479">
    <property type="component" value="Chromosome 5"/>
</dbReference>
<dbReference type="InterPro" id="IPR039055">
    <property type="entry name" value="MCU_fam"/>
</dbReference>
<dbReference type="STRING" id="74649.A0A2P6QL32"/>
<dbReference type="GO" id="GO:0015292">
    <property type="term" value="F:uniporter activity"/>
    <property type="evidence" value="ECO:0007669"/>
    <property type="project" value="TreeGrafter"/>
</dbReference>
<keyword evidence="4" id="KW-0109">Calcium transport</keyword>
<comment type="similarity">
    <text evidence="2">Belongs to the MCU (TC 1.A.77) family.</text>
</comment>
<keyword evidence="5" id="KW-0107">Calcium channel</keyword>
<dbReference type="AlphaFoldDB" id="A0A2P6QL32"/>
<sequence>MWRSGWRTASVVLRDLVHHGGPRSPNPCAVFGLRRFGNDEEQCGFLNSPGKFQRRAGFASSGGDVNGEGENISKGAGLGGMPISFGEAKRLMRLVNVEALKTKLGTEGKEAIPYSELLEACQSIGVARSRDEAATFARVLDEAGVILLFRDKVLLHPDRVVDLVRRAVPLALTPDNDPVWEELKKMQEKKIEIDILAHRHVRRVLWGGLGLITTQLALFFRMTYWDFSWDVVEPLAYFTTTTCIGIGYAYFLITSRDPTYQDLMKRLFLRKQRKLIKKQNFDVERFKEIQRKYDTTLHASTSIKNRIGMDVELDDALHRD</sequence>
<gene>
    <name evidence="17" type="ORF">RchiOBHm_Chr5g0074071</name>
</gene>
<evidence type="ECO:0000256" key="13">
    <source>
        <dbReference type="ARBA" id="ARBA00023303"/>
    </source>
</evidence>
<evidence type="ECO:0000256" key="8">
    <source>
        <dbReference type="ARBA" id="ARBA00022837"/>
    </source>
</evidence>
<protein>
    <submittedName>
        <fullName evidence="17">Putative Coiled-coil domain containing protein</fullName>
    </submittedName>
</protein>
<evidence type="ECO:0000256" key="3">
    <source>
        <dbReference type="ARBA" id="ARBA00022448"/>
    </source>
</evidence>
<evidence type="ECO:0000256" key="9">
    <source>
        <dbReference type="ARBA" id="ARBA00022989"/>
    </source>
</evidence>
<dbReference type="OrthoDB" id="278338at2759"/>
<keyword evidence="13" id="KW-0407">Ion channel</keyword>
<evidence type="ECO:0000256" key="2">
    <source>
        <dbReference type="ARBA" id="ARBA00005653"/>
    </source>
</evidence>
<dbReference type="Pfam" id="PF04678">
    <property type="entry name" value="MCU"/>
    <property type="match status" value="1"/>
</dbReference>
<comment type="caution">
    <text evidence="17">The sequence shown here is derived from an EMBL/GenBank/DDBJ whole genome shotgun (WGS) entry which is preliminary data.</text>
</comment>
<evidence type="ECO:0000256" key="1">
    <source>
        <dbReference type="ARBA" id="ARBA00004448"/>
    </source>
</evidence>
<keyword evidence="12 15" id="KW-0472">Membrane</keyword>
<evidence type="ECO:0000256" key="7">
    <source>
        <dbReference type="ARBA" id="ARBA00022792"/>
    </source>
</evidence>
<proteinExistence type="inferred from homology"/>
<dbReference type="InterPro" id="IPR006769">
    <property type="entry name" value="MCU_C"/>
</dbReference>
<dbReference type="PANTHER" id="PTHR13462:SF10">
    <property type="entry name" value="CALCIUM UNIPORTER PROTEIN, MITOCHONDRIAL"/>
    <property type="match status" value="1"/>
</dbReference>
<keyword evidence="9 15" id="KW-1133">Transmembrane helix</keyword>
<evidence type="ECO:0000256" key="11">
    <source>
        <dbReference type="ARBA" id="ARBA00023128"/>
    </source>
</evidence>
<dbReference type="EMBL" id="PDCK01000043">
    <property type="protein sequence ID" value="PRQ34891.1"/>
    <property type="molecule type" value="Genomic_DNA"/>
</dbReference>
<feature type="transmembrane region" description="Helical" evidence="15">
    <location>
        <begin position="235"/>
        <end position="253"/>
    </location>
</feature>
<comment type="subcellular location">
    <subcellularLocation>
        <location evidence="1">Mitochondrion inner membrane</location>
        <topology evidence="1">Multi-pass membrane protein</topology>
    </subcellularLocation>
</comment>
<dbReference type="GO" id="GO:0051560">
    <property type="term" value="P:mitochondrial calcium ion homeostasis"/>
    <property type="evidence" value="ECO:0007669"/>
    <property type="project" value="InterPro"/>
</dbReference>
<keyword evidence="3" id="KW-0813">Transport</keyword>
<organism evidence="17 18">
    <name type="scientific">Rosa chinensis</name>
    <name type="common">China rose</name>
    <dbReference type="NCBI Taxonomy" id="74649"/>
    <lineage>
        <taxon>Eukaryota</taxon>
        <taxon>Viridiplantae</taxon>
        <taxon>Streptophyta</taxon>
        <taxon>Embryophyta</taxon>
        <taxon>Tracheophyta</taxon>
        <taxon>Spermatophyta</taxon>
        <taxon>Magnoliopsida</taxon>
        <taxon>eudicotyledons</taxon>
        <taxon>Gunneridae</taxon>
        <taxon>Pentapetalae</taxon>
        <taxon>rosids</taxon>
        <taxon>fabids</taxon>
        <taxon>Rosales</taxon>
        <taxon>Rosaceae</taxon>
        <taxon>Rosoideae</taxon>
        <taxon>Rosoideae incertae sedis</taxon>
        <taxon>Rosa</taxon>
    </lineage>
</organism>